<keyword evidence="9" id="KW-1133">Transmembrane helix</keyword>
<dbReference type="InterPro" id="IPR000700">
    <property type="entry name" value="PAS-assoc_C"/>
</dbReference>
<protein>
    <recommendedName>
        <fullName evidence="2">histidine kinase</fullName>
        <ecNumber evidence="2">2.7.13.3</ecNumber>
    </recommendedName>
</protein>
<dbReference type="PROSITE" id="PS50112">
    <property type="entry name" value="PAS"/>
    <property type="match status" value="1"/>
</dbReference>
<gene>
    <name evidence="13" type="ORF">WQ57_07120</name>
</gene>
<keyword evidence="5" id="KW-0547">Nucleotide-binding</keyword>
<feature type="transmembrane region" description="Helical" evidence="9">
    <location>
        <begin position="98"/>
        <end position="118"/>
    </location>
</feature>
<dbReference type="Proteomes" id="UP000034166">
    <property type="component" value="Unassembled WGS sequence"/>
</dbReference>
<name>A0A0M2SYG6_9BACI</name>
<dbReference type="EC" id="2.7.13.3" evidence="2"/>
<evidence type="ECO:0000259" key="11">
    <source>
        <dbReference type="PROSITE" id="PS50112"/>
    </source>
</evidence>
<evidence type="ECO:0000256" key="1">
    <source>
        <dbReference type="ARBA" id="ARBA00000085"/>
    </source>
</evidence>
<feature type="transmembrane region" description="Helical" evidence="9">
    <location>
        <begin position="34"/>
        <end position="54"/>
    </location>
</feature>
<evidence type="ECO:0000313" key="13">
    <source>
        <dbReference type="EMBL" id="KKK38751.1"/>
    </source>
</evidence>
<evidence type="ECO:0000256" key="8">
    <source>
        <dbReference type="ARBA" id="ARBA00023012"/>
    </source>
</evidence>
<dbReference type="GO" id="GO:0000155">
    <property type="term" value="F:phosphorelay sensor kinase activity"/>
    <property type="evidence" value="ECO:0007669"/>
    <property type="project" value="InterPro"/>
</dbReference>
<dbReference type="SUPFAM" id="SSF55874">
    <property type="entry name" value="ATPase domain of HSP90 chaperone/DNA topoisomerase II/histidine kinase"/>
    <property type="match status" value="1"/>
</dbReference>
<dbReference type="InterPro" id="IPR036890">
    <property type="entry name" value="HATPase_C_sf"/>
</dbReference>
<keyword evidence="3" id="KW-0597">Phosphoprotein</keyword>
<dbReference type="Gene3D" id="1.10.287.130">
    <property type="match status" value="1"/>
</dbReference>
<keyword evidence="7" id="KW-0067">ATP-binding</keyword>
<dbReference type="InterPro" id="IPR001610">
    <property type="entry name" value="PAC"/>
</dbReference>
<keyword evidence="4" id="KW-0808">Transferase</keyword>
<dbReference type="PROSITE" id="PS50109">
    <property type="entry name" value="HIS_KIN"/>
    <property type="match status" value="1"/>
</dbReference>
<feature type="domain" description="Histidine kinase" evidence="10">
    <location>
        <begin position="335"/>
        <end position="539"/>
    </location>
</feature>
<keyword evidence="6 13" id="KW-0418">Kinase</keyword>
<feature type="transmembrane region" description="Helical" evidence="9">
    <location>
        <begin position="66"/>
        <end position="92"/>
    </location>
</feature>
<dbReference type="GO" id="GO:0005524">
    <property type="term" value="F:ATP binding"/>
    <property type="evidence" value="ECO:0007669"/>
    <property type="project" value="UniProtKB-KW"/>
</dbReference>
<dbReference type="PATRIC" id="fig|1408103.3.peg.1600"/>
<dbReference type="AlphaFoldDB" id="A0A0M2SYG6"/>
<feature type="transmembrane region" description="Helical" evidence="9">
    <location>
        <begin position="130"/>
        <end position="149"/>
    </location>
</feature>
<keyword evidence="9" id="KW-0472">Membrane</keyword>
<keyword evidence="8" id="KW-0902">Two-component regulatory system</keyword>
<dbReference type="InterPro" id="IPR003594">
    <property type="entry name" value="HATPase_dom"/>
</dbReference>
<keyword evidence="14" id="KW-1185">Reference proteome</keyword>
<dbReference type="SMART" id="SM00086">
    <property type="entry name" value="PAC"/>
    <property type="match status" value="1"/>
</dbReference>
<dbReference type="InterPro" id="IPR005467">
    <property type="entry name" value="His_kinase_dom"/>
</dbReference>
<dbReference type="CDD" id="cd00130">
    <property type="entry name" value="PAS"/>
    <property type="match status" value="1"/>
</dbReference>
<evidence type="ECO:0000256" key="7">
    <source>
        <dbReference type="ARBA" id="ARBA00022840"/>
    </source>
</evidence>
<reference evidence="13 14" key="1">
    <citation type="submission" date="2015-04" db="EMBL/GenBank/DDBJ databases">
        <title>Taxonomic description and genome sequence of Bacillus campisalis sp. nov., a novel member of the genus Bacillus isolated from solar saltern.</title>
        <authorList>
            <person name="Mathan Kumar R."/>
            <person name="Kaur G."/>
            <person name="Kumar A."/>
            <person name="Singh N.K."/>
            <person name="Kaur N."/>
            <person name="Kumar N."/>
            <person name="Mayilraj S."/>
        </authorList>
    </citation>
    <scope>NUCLEOTIDE SEQUENCE [LARGE SCALE GENOMIC DNA]</scope>
    <source>
        <strain evidence="13 14">SA2-6</strain>
    </source>
</reference>
<dbReference type="PRINTS" id="PR00344">
    <property type="entry name" value="BCTRLSENSOR"/>
</dbReference>
<evidence type="ECO:0000256" key="9">
    <source>
        <dbReference type="SAM" id="Phobius"/>
    </source>
</evidence>
<dbReference type="Gene3D" id="3.30.450.20">
    <property type="entry name" value="PAS domain"/>
    <property type="match status" value="1"/>
</dbReference>
<comment type="caution">
    <text evidence="13">The sequence shown here is derived from an EMBL/GenBank/DDBJ whole genome shotgun (WGS) entry which is preliminary data.</text>
</comment>
<dbReference type="SMART" id="SM00091">
    <property type="entry name" value="PAS"/>
    <property type="match status" value="1"/>
</dbReference>
<feature type="domain" description="PAS" evidence="11">
    <location>
        <begin position="197"/>
        <end position="267"/>
    </location>
</feature>
<dbReference type="NCBIfam" id="TIGR00229">
    <property type="entry name" value="sensory_box"/>
    <property type="match status" value="1"/>
</dbReference>
<dbReference type="InterPro" id="IPR036097">
    <property type="entry name" value="HisK_dim/P_sf"/>
</dbReference>
<dbReference type="RefSeq" id="WP_046523054.1">
    <property type="nucleotide sequence ID" value="NZ_LAYY01000006.1"/>
</dbReference>
<comment type="catalytic activity">
    <reaction evidence="1">
        <text>ATP + protein L-histidine = ADP + protein N-phospho-L-histidine.</text>
        <dbReference type="EC" id="2.7.13.3"/>
    </reaction>
</comment>
<dbReference type="Pfam" id="PF02518">
    <property type="entry name" value="HATPase_c"/>
    <property type="match status" value="1"/>
</dbReference>
<dbReference type="SMART" id="SM00387">
    <property type="entry name" value="HATPase_c"/>
    <property type="match status" value="1"/>
</dbReference>
<dbReference type="InterPro" id="IPR013656">
    <property type="entry name" value="PAS_4"/>
</dbReference>
<dbReference type="PANTHER" id="PTHR43065:SF34">
    <property type="entry name" value="SPORULATION KINASE A"/>
    <property type="match status" value="1"/>
</dbReference>
<dbReference type="Pfam" id="PF08448">
    <property type="entry name" value="PAS_4"/>
    <property type="match status" value="1"/>
</dbReference>
<dbReference type="Gene3D" id="3.30.565.10">
    <property type="entry name" value="Histidine kinase-like ATPase, C-terminal domain"/>
    <property type="match status" value="1"/>
</dbReference>
<evidence type="ECO:0000259" key="12">
    <source>
        <dbReference type="PROSITE" id="PS50113"/>
    </source>
</evidence>
<dbReference type="OrthoDB" id="9815750at2"/>
<accession>A0A0M2SYG6</accession>
<evidence type="ECO:0000256" key="2">
    <source>
        <dbReference type="ARBA" id="ARBA00012438"/>
    </source>
</evidence>
<feature type="transmembrane region" description="Helical" evidence="9">
    <location>
        <begin position="5"/>
        <end position="22"/>
    </location>
</feature>
<dbReference type="Pfam" id="PF00512">
    <property type="entry name" value="HisKA"/>
    <property type="match status" value="1"/>
</dbReference>
<feature type="transmembrane region" description="Helical" evidence="9">
    <location>
        <begin position="155"/>
        <end position="174"/>
    </location>
</feature>
<dbReference type="PROSITE" id="PS50113">
    <property type="entry name" value="PAC"/>
    <property type="match status" value="1"/>
</dbReference>
<dbReference type="SUPFAM" id="SSF47384">
    <property type="entry name" value="Homodimeric domain of signal transducing histidine kinase"/>
    <property type="match status" value="1"/>
</dbReference>
<feature type="domain" description="PAC" evidence="12">
    <location>
        <begin position="270"/>
        <end position="322"/>
    </location>
</feature>
<evidence type="ECO:0000259" key="10">
    <source>
        <dbReference type="PROSITE" id="PS50109"/>
    </source>
</evidence>
<dbReference type="SMART" id="SM00388">
    <property type="entry name" value="HisKA"/>
    <property type="match status" value="1"/>
</dbReference>
<dbReference type="CDD" id="cd00075">
    <property type="entry name" value="HATPase"/>
    <property type="match status" value="1"/>
</dbReference>
<dbReference type="EMBL" id="LAYY01000006">
    <property type="protein sequence ID" value="KKK38751.1"/>
    <property type="molecule type" value="Genomic_DNA"/>
</dbReference>
<evidence type="ECO:0000313" key="14">
    <source>
        <dbReference type="Proteomes" id="UP000034166"/>
    </source>
</evidence>
<dbReference type="SUPFAM" id="SSF55785">
    <property type="entry name" value="PYP-like sensor domain (PAS domain)"/>
    <property type="match status" value="1"/>
</dbReference>
<evidence type="ECO:0000256" key="6">
    <source>
        <dbReference type="ARBA" id="ARBA00022777"/>
    </source>
</evidence>
<evidence type="ECO:0000256" key="5">
    <source>
        <dbReference type="ARBA" id="ARBA00022741"/>
    </source>
</evidence>
<evidence type="ECO:0000256" key="4">
    <source>
        <dbReference type="ARBA" id="ARBA00022679"/>
    </source>
</evidence>
<dbReference type="InterPro" id="IPR000014">
    <property type="entry name" value="PAS"/>
</dbReference>
<dbReference type="InterPro" id="IPR004358">
    <property type="entry name" value="Sig_transdc_His_kin-like_C"/>
</dbReference>
<keyword evidence="9" id="KW-0812">Transmembrane</keyword>
<dbReference type="InterPro" id="IPR035965">
    <property type="entry name" value="PAS-like_dom_sf"/>
</dbReference>
<organism evidence="13 14">
    <name type="scientific">Mesobacillus campisalis</name>
    <dbReference type="NCBI Taxonomy" id="1408103"/>
    <lineage>
        <taxon>Bacteria</taxon>
        <taxon>Bacillati</taxon>
        <taxon>Bacillota</taxon>
        <taxon>Bacilli</taxon>
        <taxon>Bacillales</taxon>
        <taxon>Bacillaceae</taxon>
        <taxon>Mesobacillus</taxon>
    </lineage>
</organism>
<dbReference type="CDD" id="cd00082">
    <property type="entry name" value="HisKA"/>
    <property type="match status" value="1"/>
</dbReference>
<dbReference type="InterPro" id="IPR003661">
    <property type="entry name" value="HisK_dim/P_dom"/>
</dbReference>
<evidence type="ECO:0000256" key="3">
    <source>
        <dbReference type="ARBA" id="ARBA00022553"/>
    </source>
</evidence>
<proteinExistence type="predicted"/>
<sequence>MLVEYFINLSIFALLVSIPLVVRSFVDHRPLPLFPVWIGLYAGMVAWILVLLTIQYGGYSYDLRYAPVLLVFSYLGPVGGLITGTVALAARLMVASNWVPAVTAWVVIMLSFTAIWFLAKKMTPVKRTAVTFAAYTVIYVIITRVYQIVPDNVFFHVQYVLFVLLGVVLGTLLIESYMKLYRFNSKLSEMYKMVEESEAKYRLIAENTSDLILVVDKHQNISYYSPSHQSLLGYPSAQLEKMELLEIIHPDDAGAFRRKMEKMFAAETFQSAEFRLHHKDGRWIEFESRCMPVKGENGEVEHIVFISRDISERKKAEEALLKSEKLSIVGELAAGVAHEIRNPLTTIKGFVQLQRWENGSNSYNELLLSELERIETITSELLSLGKPQAVQMTTTDIQELIEKTIGLLSPQAHLHNIQFHFDSDRSPIFITCEKNQIMQVFVNIFKNAIEAMPDGGRIDVAARKSAEGEALISVQDQGCGIPENLLHRIGEPFYTLKEKGTGLGLMICHKIIKQHNGSIAYKSKLQQGTRIDITLPLAAEGE</sequence>
<dbReference type="PANTHER" id="PTHR43065">
    <property type="entry name" value="SENSOR HISTIDINE KINASE"/>
    <property type="match status" value="1"/>
</dbReference>